<evidence type="ECO:0000256" key="1">
    <source>
        <dbReference type="ARBA" id="ARBA00004141"/>
    </source>
</evidence>
<evidence type="ECO:0000313" key="9">
    <source>
        <dbReference type="Proteomes" id="UP000235672"/>
    </source>
</evidence>
<dbReference type="SUPFAM" id="SSF103473">
    <property type="entry name" value="MFS general substrate transporter"/>
    <property type="match status" value="1"/>
</dbReference>
<dbReference type="Pfam" id="PF07690">
    <property type="entry name" value="MFS_1"/>
    <property type="match status" value="1"/>
</dbReference>
<evidence type="ECO:0000256" key="5">
    <source>
        <dbReference type="SAM" id="MobiDB-lite"/>
    </source>
</evidence>
<dbReference type="Proteomes" id="UP000235672">
    <property type="component" value="Unassembled WGS sequence"/>
</dbReference>
<keyword evidence="3 6" id="KW-1133">Transmembrane helix</keyword>
<accession>A0A2J6QL29</accession>
<feature type="transmembrane region" description="Helical" evidence="6">
    <location>
        <begin position="147"/>
        <end position="167"/>
    </location>
</feature>
<feature type="compositionally biased region" description="Polar residues" evidence="5">
    <location>
        <begin position="573"/>
        <end position="589"/>
    </location>
</feature>
<dbReference type="Gene3D" id="1.20.1250.20">
    <property type="entry name" value="MFS general substrate transporter like domains"/>
    <property type="match status" value="1"/>
</dbReference>
<feature type="transmembrane region" description="Helical" evidence="6">
    <location>
        <begin position="279"/>
        <end position="302"/>
    </location>
</feature>
<gene>
    <name evidence="8" type="ORF">NA56DRAFT_676068</name>
</gene>
<dbReference type="PANTHER" id="PTHR23501:SF43">
    <property type="entry name" value="MULTIDRUG TRANSPORTER, PUTATIVE (AFU_ORTHOLOGUE AFUA_6G03040)-RELATED"/>
    <property type="match status" value="1"/>
</dbReference>
<keyword evidence="9" id="KW-1185">Reference proteome</keyword>
<feature type="transmembrane region" description="Helical" evidence="6">
    <location>
        <begin position="54"/>
        <end position="80"/>
    </location>
</feature>
<dbReference type="InterPro" id="IPR036259">
    <property type="entry name" value="MFS_trans_sf"/>
</dbReference>
<feature type="region of interest" description="Disordered" evidence="5">
    <location>
        <begin position="1"/>
        <end position="41"/>
    </location>
</feature>
<dbReference type="AlphaFoldDB" id="A0A2J6QL29"/>
<dbReference type="EMBL" id="KZ613466">
    <property type="protein sequence ID" value="PMD26972.1"/>
    <property type="molecule type" value="Genomic_DNA"/>
</dbReference>
<dbReference type="PROSITE" id="PS50850">
    <property type="entry name" value="MFS"/>
    <property type="match status" value="1"/>
</dbReference>
<dbReference type="PANTHER" id="PTHR23501">
    <property type="entry name" value="MAJOR FACILITATOR SUPERFAMILY"/>
    <property type="match status" value="1"/>
</dbReference>
<feature type="transmembrane region" description="Helical" evidence="6">
    <location>
        <begin position="179"/>
        <end position="198"/>
    </location>
</feature>
<keyword evidence="2 6" id="KW-0812">Transmembrane</keyword>
<dbReference type="PRINTS" id="PR01036">
    <property type="entry name" value="TCRTETB"/>
</dbReference>
<dbReference type="GO" id="GO:0022857">
    <property type="term" value="F:transmembrane transporter activity"/>
    <property type="evidence" value="ECO:0007669"/>
    <property type="project" value="InterPro"/>
</dbReference>
<feature type="region of interest" description="Disordered" evidence="5">
    <location>
        <begin position="557"/>
        <end position="589"/>
    </location>
</feature>
<reference evidence="8 9" key="1">
    <citation type="submission" date="2016-05" db="EMBL/GenBank/DDBJ databases">
        <title>A degradative enzymes factory behind the ericoid mycorrhizal symbiosis.</title>
        <authorList>
            <consortium name="DOE Joint Genome Institute"/>
            <person name="Martino E."/>
            <person name="Morin E."/>
            <person name="Grelet G."/>
            <person name="Kuo A."/>
            <person name="Kohler A."/>
            <person name="Daghino S."/>
            <person name="Barry K."/>
            <person name="Choi C."/>
            <person name="Cichocki N."/>
            <person name="Clum A."/>
            <person name="Copeland A."/>
            <person name="Hainaut M."/>
            <person name="Haridas S."/>
            <person name="Labutti K."/>
            <person name="Lindquist E."/>
            <person name="Lipzen A."/>
            <person name="Khouja H.-R."/>
            <person name="Murat C."/>
            <person name="Ohm R."/>
            <person name="Olson A."/>
            <person name="Spatafora J."/>
            <person name="Veneault-Fourrey C."/>
            <person name="Henrissat B."/>
            <person name="Grigoriev I."/>
            <person name="Martin F."/>
            <person name="Perotto S."/>
        </authorList>
    </citation>
    <scope>NUCLEOTIDE SEQUENCE [LARGE SCALE GENOMIC DNA]</scope>
    <source>
        <strain evidence="8 9">UAMH 7357</strain>
    </source>
</reference>
<feature type="compositionally biased region" description="Polar residues" evidence="5">
    <location>
        <begin position="10"/>
        <end position="24"/>
    </location>
</feature>
<dbReference type="InterPro" id="IPR011701">
    <property type="entry name" value="MFS"/>
</dbReference>
<comment type="subcellular location">
    <subcellularLocation>
        <location evidence="1">Membrane</location>
        <topology evidence="1">Multi-pass membrane protein</topology>
    </subcellularLocation>
</comment>
<keyword evidence="4 6" id="KW-0472">Membrane</keyword>
<dbReference type="InterPro" id="IPR020846">
    <property type="entry name" value="MFS_dom"/>
</dbReference>
<feature type="transmembrane region" description="Helical" evidence="6">
    <location>
        <begin position="92"/>
        <end position="110"/>
    </location>
</feature>
<feature type="transmembrane region" description="Helical" evidence="6">
    <location>
        <begin position="357"/>
        <end position="377"/>
    </location>
</feature>
<proteinExistence type="predicted"/>
<feature type="transmembrane region" description="Helical" evidence="6">
    <location>
        <begin position="210"/>
        <end position="229"/>
    </location>
</feature>
<dbReference type="OrthoDB" id="440553at2759"/>
<feature type="domain" description="Major facilitator superfamily (MFS) profile" evidence="7">
    <location>
        <begin position="57"/>
        <end position="546"/>
    </location>
</feature>
<sequence>MDEKLPPKLESTSSASSPAGTVTSPEERDLSPGEGQNGGSRGPPAEILLPISRLLPLSIALCLGLFLSFVDSSIVSTALVSIGTDFNTLSNINWIALAYTLCDLGCAVLFTSLSDVFGRRNAYIVAFILFFSASIGCGFARSIYQLIALRSIQGIGGSGLYSLAMVMFPEIFPRSMRKWIGAVAGGVVGTSGILGPILGGVITRFASWKWIFWINAPIGVISITMFLLAWPNSDQMKHAERKPLRQLDVVGSFLLIAASIMVVFAFQESGTHPKFWGTALFVAPLVAGVSCWLVLIGWEVFIGVFMQESVSPLFPMSLLKRRIYVAGAITAVITGFPYYVVIYIVPLHLQIVNGKSPLIAGLGLLPLLVSTATGSMLGGAVSSKKDLSFYTLTVGSCLMTLGTGLLSTVWSDPSIDPKLYGFEVFVGLGFGLSVSTSTILAGIQCEIKDHATAQGIVAQARVLGGSFGIAASTAILGVIEGRELLGNLSPTQLASLDLSSLSMTQVDAVREAYAHAFNHTMRVATILSGISIVFTLLSYQRNPPTRAERIQQQVAVETARQMAKRSGPPGASRTLSEPQISANSSEVPT</sequence>
<name>A0A2J6QL29_9HELO</name>
<evidence type="ECO:0000259" key="7">
    <source>
        <dbReference type="PROSITE" id="PS50850"/>
    </source>
</evidence>
<dbReference type="GO" id="GO:0005886">
    <property type="term" value="C:plasma membrane"/>
    <property type="evidence" value="ECO:0007669"/>
    <property type="project" value="TreeGrafter"/>
</dbReference>
<evidence type="ECO:0000256" key="2">
    <source>
        <dbReference type="ARBA" id="ARBA00022692"/>
    </source>
</evidence>
<feature type="transmembrane region" description="Helical" evidence="6">
    <location>
        <begin position="122"/>
        <end position="141"/>
    </location>
</feature>
<feature type="transmembrane region" description="Helical" evidence="6">
    <location>
        <begin position="389"/>
        <end position="410"/>
    </location>
</feature>
<protein>
    <submittedName>
        <fullName evidence="8">MFS multidrug transporter-like protein</fullName>
    </submittedName>
</protein>
<feature type="transmembrane region" description="Helical" evidence="6">
    <location>
        <begin position="455"/>
        <end position="479"/>
    </location>
</feature>
<feature type="transmembrane region" description="Helical" evidence="6">
    <location>
        <begin position="520"/>
        <end position="539"/>
    </location>
</feature>
<evidence type="ECO:0000256" key="3">
    <source>
        <dbReference type="ARBA" id="ARBA00022989"/>
    </source>
</evidence>
<evidence type="ECO:0000256" key="4">
    <source>
        <dbReference type="ARBA" id="ARBA00023136"/>
    </source>
</evidence>
<feature type="transmembrane region" description="Helical" evidence="6">
    <location>
        <begin position="249"/>
        <end position="267"/>
    </location>
</feature>
<organism evidence="8 9">
    <name type="scientific">Hyaloscypha hepaticicola</name>
    <dbReference type="NCBI Taxonomy" id="2082293"/>
    <lineage>
        <taxon>Eukaryota</taxon>
        <taxon>Fungi</taxon>
        <taxon>Dikarya</taxon>
        <taxon>Ascomycota</taxon>
        <taxon>Pezizomycotina</taxon>
        <taxon>Leotiomycetes</taxon>
        <taxon>Helotiales</taxon>
        <taxon>Hyaloscyphaceae</taxon>
        <taxon>Hyaloscypha</taxon>
    </lineage>
</organism>
<evidence type="ECO:0000313" key="8">
    <source>
        <dbReference type="EMBL" id="PMD26972.1"/>
    </source>
</evidence>
<dbReference type="Gene3D" id="1.20.1720.10">
    <property type="entry name" value="Multidrug resistance protein D"/>
    <property type="match status" value="1"/>
</dbReference>
<feature type="transmembrane region" description="Helical" evidence="6">
    <location>
        <begin position="422"/>
        <end position="443"/>
    </location>
</feature>
<feature type="transmembrane region" description="Helical" evidence="6">
    <location>
        <begin position="323"/>
        <end position="345"/>
    </location>
</feature>
<evidence type="ECO:0000256" key="6">
    <source>
        <dbReference type="SAM" id="Phobius"/>
    </source>
</evidence>